<dbReference type="Pfam" id="PF14111">
    <property type="entry name" value="DUF4283"/>
    <property type="match status" value="1"/>
</dbReference>
<evidence type="ECO:0000313" key="4">
    <source>
        <dbReference type="EMBL" id="RYR54812.1"/>
    </source>
</evidence>
<feature type="region of interest" description="Disordered" evidence="2">
    <location>
        <begin position="263"/>
        <end position="339"/>
    </location>
</feature>
<dbReference type="InterPro" id="IPR025558">
    <property type="entry name" value="DUF4283"/>
</dbReference>
<feature type="compositionally biased region" description="Basic and acidic residues" evidence="2">
    <location>
        <begin position="372"/>
        <end position="382"/>
    </location>
</feature>
<dbReference type="PANTHER" id="PTHR31286">
    <property type="entry name" value="GLYCINE-RICH CELL WALL STRUCTURAL PROTEIN 1.8-LIKE"/>
    <property type="match status" value="1"/>
</dbReference>
<keyword evidence="5" id="KW-1185">Reference proteome</keyword>
<dbReference type="EMBL" id="SDMP01000006">
    <property type="protein sequence ID" value="RYR54812.1"/>
    <property type="molecule type" value="Genomic_DNA"/>
</dbReference>
<feature type="domain" description="CCHC-type" evidence="3">
    <location>
        <begin position="235"/>
        <end position="250"/>
    </location>
</feature>
<protein>
    <recommendedName>
        <fullName evidence="3">CCHC-type domain-containing protein</fullName>
    </recommendedName>
</protein>
<comment type="caution">
    <text evidence="4">The sequence shown here is derived from an EMBL/GenBank/DDBJ whole genome shotgun (WGS) entry which is preliminary data.</text>
</comment>
<evidence type="ECO:0000256" key="1">
    <source>
        <dbReference type="PROSITE-ProRule" id="PRU00047"/>
    </source>
</evidence>
<evidence type="ECO:0000256" key="2">
    <source>
        <dbReference type="SAM" id="MobiDB-lite"/>
    </source>
</evidence>
<name>A0A445CV48_ARAHY</name>
<evidence type="ECO:0000259" key="3">
    <source>
        <dbReference type="PROSITE" id="PS50158"/>
    </source>
</evidence>
<accession>A0A445CV48</accession>
<dbReference type="STRING" id="3818.A0A445CV48"/>
<evidence type="ECO:0000313" key="5">
    <source>
        <dbReference type="Proteomes" id="UP000289738"/>
    </source>
</evidence>
<dbReference type="PROSITE" id="PS50158">
    <property type="entry name" value="ZF_CCHC"/>
    <property type="match status" value="1"/>
</dbReference>
<organism evidence="4 5">
    <name type="scientific">Arachis hypogaea</name>
    <name type="common">Peanut</name>
    <dbReference type="NCBI Taxonomy" id="3818"/>
    <lineage>
        <taxon>Eukaryota</taxon>
        <taxon>Viridiplantae</taxon>
        <taxon>Streptophyta</taxon>
        <taxon>Embryophyta</taxon>
        <taxon>Tracheophyta</taxon>
        <taxon>Spermatophyta</taxon>
        <taxon>Magnoliopsida</taxon>
        <taxon>eudicotyledons</taxon>
        <taxon>Gunneridae</taxon>
        <taxon>Pentapetalae</taxon>
        <taxon>rosids</taxon>
        <taxon>fabids</taxon>
        <taxon>Fabales</taxon>
        <taxon>Fabaceae</taxon>
        <taxon>Papilionoideae</taxon>
        <taxon>50 kb inversion clade</taxon>
        <taxon>dalbergioids sensu lato</taxon>
        <taxon>Dalbergieae</taxon>
        <taxon>Pterocarpus clade</taxon>
        <taxon>Arachis</taxon>
    </lineage>
</organism>
<dbReference type="InterPro" id="IPR040256">
    <property type="entry name" value="At4g02000-like"/>
</dbReference>
<dbReference type="PANTHER" id="PTHR31286:SF99">
    <property type="entry name" value="DUF4283 DOMAIN-CONTAINING PROTEIN"/>
    <property type="match status" value="1"/>
</dbReference>
<dbReference type="GO" id="GO:0003676">
    <property type="term" value="F:nucleic acid binding"/>
    <property type="evidence" value="ECO:0007669"/>
    <property type="project" value="InterPro"/>
</dbReference>
<keyword evidence="1" id="KW-0863">Zinc-finger</keyword>
<keyword evidence="1" id="KW-0862">Zinc</keyword>
<dbReference type="GO" id="GO:0008270">
    <property type="term" value="F:zinc ion binding"/>
    <property type="evidence" value="ECO:0007669"/>
    <property type="project" value="UniProtKB-KW"/>
</dbReference>
<dbReference type="AlphaFoldDB" id="A0A445CV48"/>
<sequence>MEILAEDYAKTSASHIASHIMSYKDMLLSAPGIMVNEDNLSMENVEDDSPVPENRWYHEEEEVLKGDKPFDLCLKIPVSKEEFDEWCKPWHTALIVKVLGKRVGLGFLEQRLNRDWVKKGEINVIDMDHDYFLVHFSYEEDYSHALLGGPWMIAGHYLIVQRWRPFFLESENEVKKISAWIQIPNLPTKLYNHKFLWRVGFVIGSLLKIDRATSIHSRVLGSTLNIQYEGIHLICFNCGKYGHKSELCNEAQNGGEFQTENISASEPEGEATNQSSPTDNSNNHANQGAPISQQSIPNNHDPPKCGPWMMEKRHYRRKQERFVPKNKVNHNGYDTQPNKKESIVDVDHDVGSGSRFNVLFESNPENTLPVTEDIRSNNRDSELMSNGPIEPKNLRSNIDSDLMDDGPNKSQAQLEKSLV</sequence>
<feature type="compositionally biased region" description="Polar residues" evidence="2">
    <location>
        <begin position="271"/>
        <end position="298"/>
    </location>
</feature>
<keyword evidence="1" id="KW-0479">Metal-binding</keyword>
<dbReference type="InterPro" id="IPR001878">
    <property type="entry name" value="Znf_CCHC"/>
</dbReference>
<proteinExistence type="predicted"/>
<feature type="compositionally biased region" description="Polar residues" evidence="2">
    <location>
        <begin position="408"/>
        <end position="419"/>
    </location>
</feature>
<reference evidence="4 5" key="1">
    <citation type="submission" date="2019-01" db="EMBL/GenBank/DDBJ databases">
        <title>Sequencing of cultivated peanut Arachis hypogaea provides insights into genome evolution and oil improvement.</title>
        <authorList>
            <person name="Chen X."/>
        </authorList>
    </citation>
    <scope>NUCLEOTIDE SEQUENCE [LARGE SCALE GENOMIC DNA]</scope>
    <source>
        <strain evidence="5">cv. Fuhuasheng</strain>
        <tissue evidence="4">Leaves</tissue>
    </source>
</reference>
<gene>
    <name evidence="4" type="ORF">Ahy_A06g030084</name>
</gene>
<feature type="region of interest" description="Disordered" evidence="2">
    <location>
        <begin position="368"/>
        <end position="419"/>
    </location>
</feature>
<dbReference type="Proteomes" id="UP000289738">
    <property type="component" value="Chromosome A06"/>
</dbReference>